<evidence type="ECO:0000313" key="1">
    <source>
        <dbReference type="EMBL" id="MCP2012639.1"/>
    </source>
</evidence>
<dbReference type="EMBL" id="JALJZU010000024">
    <property type="protein sequence ID" value="MCP2012639.1"/>
    <property type="molecule type" value="Genomic_DNA"/>
</dbReference>
<name>A0ABT1GYI1_9BURK</name>
<evidence type="ECO:0000313" key="2">
    <source>
        <dbReference type="Proteomes" id="UP001162889"/>
    </source>
</evidence>
<gene>
    <name evidence="1" type="ORF">L1274_006410</name>
</gene>
<accession>A0ABT1GYI1</accession>
<dbReference type="RefSeq" id="WP_262311818.1">
    <property type="nucleotide sequence ID" value="NZ_JALJZU010000024.1"/>
</dbReference>
<comment type="caution">
    <text evidence="1">The sequence shown here is derived from an EMBL/GenBank/DDBJ whole genome shotgun (WGS) entry which is preliminary data.</text>
</comment>
<keyword evidence="2" id="KW-1185">Reference proteome</keyword>
<sequence length="189" mass="21199">MCAREQYCRFAREPERRRVGVDARVSVEGASYEVEPDVAGEYVLLWGLFDNEMYVEYEGVCTGPYYPVARPIPLNRYRTFKRGAADARADRIRTLADLLKLPLKALAGKELHLAPLNLPGELPIQPFDAESHEFHFSNVIAAKLAIAAELARPLAKLSQEDRAVIDLRVDTAAQPGRLLRNRPLQAADQ</sequence>
<protein>
    <submittedName>
        <fullName evidence="1">Uncharacterized protein</fullName>
    </submittedName>
</protein>
<dbReference type="Proteomes" id="UP001162889">
    <property type="component" value="Unassembled WGS sequence"/>
</dbReference>
<proteinExistence type="predicted"/>
<reference evidence="1" key="1">
    <citation type="submission" date="2022-03" db="EMBL/GenBank/DDBJ databases">
        <title>Genome Encyclopedia of Bacteria and Archaea VI: Functional Genomics of Type Strains.</title>
        <authorList>
            <person name="Whitman W."/>
        </authorList>
    </citation>
    <scope>NUCLEOTIDE SEQUENCE</scope>
    <source>
        <strain evidence="1">HSC-15S17</strain>
    </source>
</reference>
<organism evidence="1 2">
    <name type="scientific">Duganella violaceipulchra</name>
    <dbReference type="NCBI Taxonomy" id="2849652"/>
    <lineage>
        <taxon>Bacteria</taxon>
        <taxon>Pseudomonadati</taxon>
        <taxon>Pseudomonadota</taxon>
        <taxon>Betaproteobacteria</taxon>
        <taxon>Burkholderiales</taxon>
        <taxon>Oxalobacteraceae</taxon>
        <taxon>Telluria group</taxon>
        <taxon>Duganella</taxon>
    </lineage>
</organism>